<protein>
    <recommendedName>
        <fullName evidence="7 18">Phosphatidate cytidylyltransferase</fullName>
        <ecNumber evidence="6 18">2.7.7.41</ecNumber>
    </recommendedName>
</protein>
<dbReference type="Pfam" id="PF01148">
    <property type="entry name" value="CTP_transf_1"/>
    <property type="match status" value="1"/>
</dbReference>
<dbReference type="PROSITE" id="PS01315">
    <property type="entry name" value="CDS"/>
    <property type="match status" value="1"/>
</dbReference>
<name>A0A4S1XIR5_9SPHN</name>
<evidence type="ECO:0000313" key="21">
    <source>
        <dbReference type="Proteomes" id="UP000306147"/>
    </source>
</evidence>
<dbReference type="Proteomes" id="UP000306147">
    <property type="component" value="Unassembled WGS sequence"/>
</dbReference>
<dbReference type="GO" id="GO:0016024">
    <property type="term" value="P:CDP-diacylglycerol biosynthetic process"/>
    <property type="evidence" value="ECO:0007669"/>
    <property type="project" value="UniProtKB-UniPathway"/>
</dbReference>
<keyword evidence="16" id="KW-0594">Phospholipid biosynthesis</keyword>
<proteinExistence type="inferred from homology"/>
<evidence type="ECO:0000256" key="8">
    <source>
        <dbReference type="ARBA" id="ARBA00022475"/>
    </source>
</evidence>
<feature type="transmembrane region" description="Helical" evidence="19">
    <location>
        <begin position="145"/>
        <end position="162"/>
    </location>
</feature>
<keyword evidence="13 19" id="KW-1133">Transmembrane helix</keyword>
<comment type="caution">
    <text evidence="20">The sequence shown here is derived from an EMBL/GenBank/DDBJ whole genome shotgun (WGS) entry which is preliminary data.</text>
</comment>
<evidence type="ECO:0000256" key="5">
    <source>
        <dbReference type="ARBA" id="ARBA00010185"/>
    </source>
</evidence>
<reference evidence="20 21" key="1">
    <citation type="submission" date="2019-04" db="EMBL/GenBank/DDBJ databases">
        <title>Sphingomonas psychrotolerans sp. nov., isolated from soil in the Tianshan Mountains, Xinjiang, China.</title>
        <authorList>
            <person name="Luo Y."/>
            <person name="Sheng H."/>
        </authorList>
    </citation>
    <scope>NUCLEOTIDE SEQUENCE [LARGE SCALE GENOMIC DNA]</scope>
    <source>
        <strain evidence="20 21">ZFGT-11</strain>
    </source>
</reference>
<keyword evidence="14" id="KW-0443">Lipid metabolism</keyword>
<dbReference type="EMBL" id="SRXT01000001">
    <property type="protein sequence ID" value="TGX56121.1"/>
    <property type="molecule type" value="Genomic_DNA"/>
</dbReference>
<organism evidence="20 21">
    <name type="scientific">Sphingomonas gei</name>
    <dbReference type="NCBI Taxonomy" id="1395960"/>
    <lineage>
        <taxon>Bacteria</taxon>
        <taxon>Pseudomonadati</taxon>
        <taxon>Pseudomonadota</taxon>
        <taxon>Alphaproteobacteria</taxon>
        <taxon>Sphingomonadales</taxon>
        <taxon>Sphingomonadaceae</taxon>
        <taxon>Sphingomonas</taxon>
    </lineage>
</organism>
<comment type="similarity">
    <text evidence="5 18">Belongs to the CDS family.</text>
</comment>
<evidence type="ECO:0000256" key="16">
    <source>
        <dbReference type="ARBA" id="ARBA00023209"/>
    </source>
</evidence>
<evidence type="ECO:0000256" key="17">
    <source>
        <dbReference type="ARBA" id="ARBA00023264"/>
    </source>
</evidence>
<dbReference type="GO" id="GO:0005886">
    <property type="term" value="C:plasma membrane"/>
    <property type="evidence" value="ECO:0007669"/>
    <property type="project" value="UniProtKB-SubCell"/>
</dbReference>
<evidence type="ECO:0000256" key="3">
    <source>
        <dbReference type="ARBA" id="ARBA00005119"/>
    </source>
</evidence>
<keyword evidence="15 19" id="KW-0472">Membrane</keyword>
<dbReference type="EC" id="2.7.7.41" evidence="6 18"/>
<evidence type="ECO:0000256" key="18">
    <source>
        <dbReference type="RuleBase" id="RU003938"/>
    </source>
</evidence>
<keyword evidence="21" id="KW-1185">Reference proteome</keyword>
<evidence type="ECO:0000256" key="15">
    <source>
        <dbReference type="ARBA" id="ARBA00023136"/>
    </source>
</evidence>
<comment type="pathway">
    <text evidence="4">Lipid metabolism.</text>
</comment>
<feature type="transmembrane region" description="Helical" evidence="19">
    <location>
        <begin position="209"/>
        <end position="239"/>
    </location>
</feature>
<evidence type="ECO:0000256" key="2">
    <source>
        <dbReference type="ARBA" id="ARBA00004651"/>
    </source>
</evidence>
<dbReference type="AlphaFoldDB" id="A0A4S1XIR5"/>
<evidence type="ECO:0000256" key="12">
    <source>
        <dbReference type="ARBA" id="ARBA00022695"/>
    </source>
</evidence>
<keyword evidence="10 18" id="KW-0808">Transferase</keyword>
<comment type="subcellular location">
    <subcellularLocation>
        <location evidence="2">Cell membrane</location>
        <topology evidence="2">Multi-pass membrane protein</topology>
    </subcellularLocation>
</comment>
<evidence type="ECO:0000256" key="9">
    <source>
        <dbReference type="ARBA" id="ARBA00022516"/>
    </source>
</evidence>
<dbReference type="UniPathway" id="UPA00557">
    <property type="reaction ID" value="UER00614"/>
</dbReference>
<sequence length="298" mass="30667">MAGGLCRIVVRRHALARFRREGACRRARPVRPAGTALRRLVNKGKSDLGTRAIVAIALIGLAAVALWAGGLGFWLVIAAVALLMMAEWAGLSGASPREKRLAQYALVVPLAIMAPGLAAGPGFLALGLVIGAAFFIAAVTRKGQLAVGVVYSGLPVLALLALREHPSHGLLYTFWAMALVWVCDTGAYFAGRAIGGPRLAPLISPNKTWAGLIGGVACAGVFAAVLVVAFGLPVVLALATPVLAMLAQLGDLFESHLKRCAGVKDSGNLLPGHGGILDRLDGLVAVAPFAALLVLMAA</sequence>
<evidence type="ECO:0000256" key="4">
    <source>
        <dbReference type="ARBA" id="ARBA00005189"/>
    </source>
</evidence>
<evidence type="ECO:0000256" key="14">
    <source>
        <dbReference type="ARBA" id="ARBA00023098"/>
    </source>
</evidence>
<gene>
    <name evidence="20" type="ORF">E5A73_03205</name>
</gene>
<keyword evidence="17" id="KW-1208">Phospholipid metabolism</keyword>
<evidence type="ECO:0000256" key="11">
    <source>
        <dbReference type="ARBA" id="ARBA00022692"/>
    </source>
</evidence>
<dbReference type="OrthoDB" id="9799199at2"/>
<dbReference type="InterPro" id="IPR000374">
    <property type="entry name" value="PC_trans"/>
</dbReference>
<dbReference type="PANTHER" id="PTHR46382">
    <property type="entry name" value="PHOSPHATIDATE CYTIDYLYLTRANSFERASE"/>
    <property type="match status" value="1"/>
</dbReference>
<comment type="pathway">
    <text evidence="3 18">Phospholipid metabolism; CDP-diacylglycerol biosynthesis; CDP-diacylglycerol from sn-glycerol 3-phosphate: step 3/3.</text>
</comment>
<feature type="transmembrane region" description="Helical" evidence="19">
    <location>
        <begin position="169"/>
        <end position="189"/>
    </location>
</feature>
<evidence type="ECO:0000256" key="1">
    <source>
        <dbReference type="ARBA" id="ARBA00001698"/>
    </source>
</evidence>
<evidence type="ECO:0000313" key="20">
    <source>
        <dbReference type="EMBL" id="TGX56121.1"/>
    </source>
</evidence>
<keyword evidence="9" id="KW-0444">Lipid biosynthesis</keyword>
<keyword evidence="11 18" id="KW-0812">Transmembrane</keyword>
<evidence type="ECO:0000256" key="10">
    <source>
        <dbReference type="ARBA" id="ARBA00022679"/>
    </source>
</evidence>
<keyword evidence="8" id="KW-1003">Cell membrane</keyword>
<dbReference type="GO" id="GO:0004605">
    <property type="term" value="F:phosphatidate cytidylyltransferase activity"/>
    <property type="evidence" value="ECO:0007669"/>
    <property type="project" value="UniProtKB-EC"/>
</dbReference>
<keyword evidence="12 18" id="KW-0548">Nucleotidyltransferase</keyword>
<feature type="transmembrane region" description="Helical" evidence="19">
    <location>
        <begin position="106"/>
        <end position="139"/>
    </location>
</feature>
<evidence type="ECO:0000256" key="6">
    <source>
        <dbReference type="ARBA" id="ARBA00012487"/>
    </source>
</evidence>
<evidence type="ECO:0000256" key="13">
    <source>
        <dbReference type="ARBA" id="ARBA00022989"/>
    </source>
</evidence>
<feature type="transmembrane region" description="Helical" evidence="19">
    <location>
        <begin position="73"/>
        <end position="94"/>
    </location>
</feature>
<dbReference type="PANTHER" id="PTHR46382:SF1">
    <property type="entry name" value="PHOSPHATIDATE CYTIDYLYLTRANSFERASE"/>
    <property type="match status" value="1"/>
</dbReference>
<comment type="catalytic activity">
    <reaction evidence="1 18">
        <text>a 1,2-diacyl-sn-glycero-3-phosphate + CTP + H(+) = a CDP-1,2-diacyl-sn-glycerol + diphosphate</text>
        <dbReference type="Rhea" id="RHEA:16229"/>
        <dbReference type="ChEBI" id="CHEBI:15378"/>
        <dbReference type="ChEBI" id="CHEBI:33019"/>
        <dbReference type="ChEBI" id="CHEBI:37563"/>
        <dbReference type="ChEBI" id="CHEBI:58332"/>
        <dbReference type="ChEBI" id="CHEBI:58608"/>
        <dbReference type="EC" id="2.7.7.41"/>
    </reaction>
</comment>
<evidence type="ECO:0000256" key="7">
    <source>
        <dbReference type="ARBA" id="ARBA00019373"/>
    </source>
</evidence>
<accession>A0A4S1XIR5</accession>
<evidence type="ECO:0000256" key="19">
    <source>
        <dbReference type="SAM" id="Phobius"/>
    </source>
</evidence>